<dbReference type="EMBL" id="AMZN01000006">
    <property type="protein sequence ID" value="ELR73393.1"/>
    <property type="molecule type" value="Genomic_DNA"/>
</dbReference>
<dbReference type="eggNOG" id="COG3188">
    <property type="taxonomic scope" value="Bacteria"/>
</dbReference>
<gene>
    <name evidence="2" type="ORF">C900_04245</name>
</gene>
<evidence type="ECO:0000256" key="1">
    <source>
        <dbReference type="SAM" id="SignalP"/>
    </source>
</evidence>
<feature type="chain" id="PRO_5003994312" evidence="1">
    <location>
        <begin position="26"/>
        <end position="1823"/>
    </location>
</feature>
<dbReference type="PATRIC" id="fig|1237149.3.peg.529"/>
<comment type="caution">
    <text evidence="2">The sequence shown here is derived from an EMBL/GenBank/DDBJ whole genome shotgun (WGS) entry which is preliminary data.</text>
</comment>
<name>L8JYZ4_9BACT</name>
<dbReference type="Gene3D" id="2.60.120.260">
    <property type="entry name" value="Galactose-binding domain-like"/>
    <property type="match status" value="1"/>
</dbReference>
<proteinExistence type="predicted"/>
<keyword evidence="1" id="KW-0732">Signal</keyword>
<accession>L8JYZ4</accession>
<protein>
    <submittedName>
        <fullName evidence="2">Uncharacterized protein</fullName>
    </submittedName>
</protein>
<reference evidence="2 3" key="1">
    <citation type="submission" date="2012-12" db="EMBL/GenBank/DDBJ databases">
        <title>Genome assembly of Fulvivirga imtechensis AK7.</title>
        <authorList>
            <person name="Nupur N."/>
            <person name="Khatri I."/>
            <person name="Kumar R."/>
            <person name="Subramanian S."/>
            <person name="Pinnaka A."/>
        </authorList>
    </citation>
    <scope>NUCLEOTIDE SEQUENCE [LARGE SCALE GENOMIC DNA]</scope>
    <source>
        <strain evidence="2 3">AK7</strain>
    </source>
</reference>
<feature type="signal peptide" evidence="1">
    <location>
        <begin position="1"/>
        <end position="25"/>
    </location>
</feature>
<dbReference type="OrthoDB" id="9814627at2"/>
<dbReference type="RefSeq" id="WP_009577974.1">
    <property type="nucleotide sequence ID" value="NZ_AMZN01000006.1"/>
</dbReference>
<keyword evidence="3" id="KW-1185">Reference proteome</keyword>
<evidence type="ECO:0000313" key="2">
    <source>
        <dbReference type="EMBL" id="ELR73393.1"/>
    </source>
</evidence>
<dbReference type="STRING" id="1237149.C900_04245"/>
<organism evidence="2 3">
    <name type="scientific">Fulvivirga imtechensis AK7</name>
    <dbReference type="NCBI Taxonomy" id="1237149"/>
    <lineage>
        <taxon>Bacteria</taxon>
        <taxon>Pseudomonadati</taxon>
        <taxon>Bacteroidota</taxon>
        <taxon>Cytophagia</taxon>
        <taxon>Cytophagales</taxon>
        <taxon>Fulvivirgaceae</taxon>
        <taxon>Fulvivirga</taxon>
    </lineage>
</organism>
<dbReference type="Proteomes" id="UP000011135">
    <property type="component" value="Unassembled WGS sequence"/>
</dbReference>
<evidence type="ECO:0000313" key="3">
    <source>
        <dbReference type="Proteomes" id="UP000011135"/>
    </source>
</evidence>
<sequence>MIRKRKLMKGMAVFLAVHTIFSAVAPTVSYALTAGPTAPEATSFEPVDTTDMVNLASGDLAYNIPLLEVPGPSGGYPLSLSYHAGIQTNEDASWTGLGWSVNPGAITRNVNGYADDHFHVNNTSRFYWEGGERKTHSVGVSVGIPGTPASMNGGVSFSHDTYLGMGFGVRLGAGASLANSPFDVGVTVGTSPYGGSYASAGIGVGIRSSENSTASLSAGLSVSTNFESVNVGGTAGVNVMGTSISTGSGVKPSLSVGGASISRHNSKSGNLSQNAWGLTVPIPVFYGVWLNLGYNYRRYWIDETENLYTNGALYYPNFETDKSWLDTRDYDTYSLLDPTLEGGIIENADANEVLGGSLVNYDDYFVHAQGVVGGMRPYLFKRHLLKRNKFDIKDFDDDNATERRDYMVSYPLGYNEEKVEFRFINDFSNRHLYRSSEIINKQNTADPLDYNFDGEVKTGEKGDDGYKENHLAGSKNIRWFTHRQITDKEQEVLDNGFIETSSPGFKRGDWPDDQIGGFIITNESGIKYHFSLPAASYGEYMRSQNITREDGRTFNEFKKPERYAYTWYLTAITGPDFVDRGPSGEPDGILNEYDWGYWVAFDYGLWSDNYQWRTPSIGTHRDLDQNFENYSYGKKEVYYLNKIYTKSHTAFFVKEIRADGKGVVNRNGGHYKLRSSEYDQCRDDCELDCDRDGYEDCQCDSRCEGLSDEMQIDLPVSTLRLDKILLCKNSELNGIDQVEAKAQNYNYQSSLVHHFGDNVLDVHDEENIQLTERSLRSIVFTHDYSLAPQTSNSFDPNGDNYLDGSRNTYLKGKLTLKGLQFNGKSGVSLVPPMSFEYDIDESGTADLSGEIVVDKSHILSEGDIIKFGHQNKTYYAVITRYESTISDPRFRLKYLNGSPTTSFIENVSISKTKNPPYNQEQYDIWGLYKPDVDIDVVEQDENLGRMVSFVSSKASDAWSLRGINTSMGSSISLSYESDTYKQSPLYKAYNLKVTELEPLSSGQVKVHLGQSAIDLSKIKYIDILGVVAYPYVDGWYYDNLSCGNTGFYSFDSDLFDFKNEEVIDAGVDFITIKNPQLYNIITLDKGTVQESGPGHPDCGNEYHEVDYSGDVDLLGANISFRTDLNNAGGGLRVKKIAINSLIDSHSTIYDYRNGVTSFEPYKMGQYLDLSFPKNDYYNDDRLVDYQKKKSDLNKQYQKLVWGTFEELLANAAEAPAPGIVYQEVEVSEVANGVEIPNSTVYSFEVFNKGMVGIDYSNEELTALEGILDGDETREIPPYDTVRTRHVTVKDYTTRVGNLKTITLYDAGNNKVSETINHYLSDGIEEELLAQGYEGDNQLYDANKEVYESKLDAYKQQGVVHENFSEARFLRQEYKKQVKYDNLPFAFKTNAYHLLGVVTQKEEYPSIQIGQTNINYKTGIVTSSENLAFDFYSGQVVKILTKDSYGNYYMTEEQPAYRKYEAMGLAIYGGKNMLIQSAGRNMFKVERANHKPIGLVSATVQTWSNGIKVVEEIGENDIWRKQASFVWNGDWPSNPDGTYPVDHFVSNSFNYENLSSNIEWEKQAEITLYDMNSHSLEATDINNNYAAVRMDPLYEKVLISVANGSYDEIGYSGAENLSFSTKEGGVNSGEGIATTARSHTGKYSLQVAFNTEGFNYHLGQSADLSKMYKASVWVYMPGESETDDQISKIQLYYKVNGQEYISHPNVNKNKSKNWYLLEAIIDPKGADEVYIGCRNLSSRSVYFDDFRVNPVSAVVTSYVYDPVTGELSYILDQNNFYTHFEYDALGRLVRTSREMLNFDFGQGKESFKADKTLSEIIYNYGEKE</sequence>